<sequence>MEGAAGGRELKVLGAWASPFVLRVRVALHLKGLDYEYVEVDLADKGDLLLATNPVHKKVPVLLHGGKTVCESMLIVEYLDEAFRGEGLASFLPADPHRRAVARFWAAYVDGEPASPVCVCNQLLSSWLAIYAARTEEEKAVAVARTLGAVDALEGALTDAQRTGGEKGWFGGDGVGLVDLALGGFVPAIQASEPTTGLRIADPARAPRLAAWVDRFCALDAAKAAMPPIERLVEMGRKRMAEPHAAATATDRDARK</sequence>
<dbReference type="InterPro" id="IPR036249">
    <property type="entry name" value="Thioredoxin-like_sf"/>
</dbReference>
<evidence type="ECO:0000259" key="5">
    <source>
        <dbReference type="PROSITE" id="PS50404"/>
    </source>
</evidence>
<dbReference type="Pfam" id="PF13410">
    <property type="entry name" value="GST_C_2"/>
    <property type="match status" value="1"/>
</dbReference>
<evidence type="ECO:0000256" key="4">
    <source>
        <dbReference type="ARBA" id="ARBA00047960"/>
    </source>
</evidence>
<dbReference type="InterPro" id="IPR045074">
    <property type="entry name" value="GST_C_Tau"/>
</dbReference>
<keyword evidence="8" id="KW-1185">Reference proteome</keyword>
<dbReference type="ExpressionAtlas" id="A0A1W0VXW2">
    <property type="expression patterns" value="baseline and differential"/>
</dbReference>
<comment type="catalytic activity">
    <reaction evidence="4">
        <text>RX + glutathione = an S-substituted glutathione + a halide anion + H(+)</text>
        <dbReference type="Rhea" id="RHEA:16437"/>
        <dbReference type="ChEBI" id="CHEBI:15378"/>
        <dbReference type="ChEBI" id="CHEBI:16042"/>
        <dbReference type="ChEBI" id="CHEBI:17792"/>
        <dbReference type="ChEBI" id="CHEBI:57925"/>
        <dbReference type="ChEBI" id="CHEBI:90779"/>
        <dbReference type="EC" id="2.5.1.18"/>
    </reaction>
</comment>
<comment type="similarity">
    <text evidence="3">Belongs to the GST superfamily. Tau family.</text>
</comment>
<dbReference type="EMBL" id="CM000762">
    <property type="protein sequence ID" value="OQU86987.1"/>
    <property type="molecule type" value="Genomic_DNA"/>
</dbReference>
<dbReference type="EC" id="2.5.1.18" evidence="1"/>
<organism evidence="7 8">
    <name type="scientific">Sorghum bicolor</name>
    <name type="common">Sorghum</name>
    <name type="synonym">Sorghum vulgare</name>
    <dbReference type="NCBI Taxonomy" id="4558"/>
    <lineage>
        <taxon>Eukaryota</taxon>
        <taxon>Viridiplantae</taxon>
        <taxon>Streptophyta</taxon>
        <taxon>Embryophyta</taxon>
        <taxon>Tracheophyta</taxon>
        <taxon>Spermatophyta</taxon>
        <taxon>Magnoliopsida</taxon>
        <taxon>Liliopsida</taxon>
        <taxon>Poales</taxon>
        <taxon>Poaceae</taxon>
        <taxon>PACMAD clade</taxon>
        <taxon>Panicoideae</taxon>
        <taxon>Andropogonodae</taxon>
        <taxon>Andropogoneae</taxon>
        <taxon>Sorghinae</taxon>
        <taxon>Sorghum</taxon>
    </lineage>
</organism>
<dbReference type="Proteomes" id="UP000000768">
    <property type="component" value="Chromosome 3"/>
</dbReference>
<accession>A0A1W0VXW2</accession>
<evidence type="ECO:0000313" key="7">
    <source>
        <dbReference type="EMBL" id="OQU86987.1"/>
    </source>
</evidence>
<feature type="domain" description="GST N-terminal" evidence="5">
    <location>
        <begin position="8"/>
        <end position="87"/>
    </location>
</feature>
<evidence type="ECO:0000259" key="6">
    <source>
        <dbReference type="PROSITE" id="PS50405"/>
    </source>
</evidence>
<dbReference type="Pfam" id="PF02798">
    <property type="entry name" value="GST_N"/>
    <property type="match status" value="1"/>
</dbReference>
<dbReference type="InterPro" id="IPR036282">
    <property type="entry name" value="Glutathione-S-Trfase_C_sf"/>
</dbReference>
<dbReference type="Gene3D" id="1.20.1050.10">
    <property type="match status" value="1"/>
</dbReference>
<dbReference type="PROSITE" id="PS50404">
    <property type="entry name" value="GST_NTER"/>
    <property type="match status" value="1"/>
</dbReference>
<dbReference type="FunFam" id="3.40.30.10:FF:000044">
    <property type="entry name" value="Glutathione S-transferase GSTU6"/>
    <property type="match status" value="1"/>
</dbReference>
<dbReference type="SUPFAM" id="SSF47616">
    <property type="entry name" value="GST C-terminal domain-like"/>
    <property type="match status" value="1"/>
</dbReference>
<dbReference type="Gene3D" id="3.40.30.10">
    <property type="entry name" value="Glutaredoxin"/>
    <property type="match status" value="1"/>
</dbReference>
<dbReference type="FunCoup" id="A0A1W0VXW2">
    <property type="interactions" value="295"/>
</dbReference>
<protein>
    <recommendedName>
        <fullName evidence="1">glutathione transferase</fullName>
        <ecNumber evidence="1">2.5.1.18</ecNumber>
    </recommendedName>
</protein>
<dbReference type="AlphaFoldDB" id="A0A1W0VXW2"/>
<dbReference type="InterPro" id="IPR040079">
    <property type="entry name" value="Glutathione_S-Trfase"/>
</dbReference>
<dbReference type="Gramene" id="OQU86987">
    <property type="protein sequence ID" value="OQU86987"/>
    <property type="gene ID" value="SORBI_3003G184600"/>
</dbReference>
<evidence type="ECO:0000313" key="8">
    <source>
        <dbReference type="Proteomes" id="UP000000768"/>
    </source>
</evidence>
<dbReference type="CDD" id="cd03185">
    <property type="entry name" value="GST_C_Tau"/>
    <property type="match status" value="1"/>
</dbReference>
<dbReference type="SFLD" id="SFLDG01152">
    <property type="entry name" value="Main.3:_Omega-_and_Tau-like"/>
    <property type="match status" value="1"/>
</dbReference>
<dbReference type="GO" id="GO:0009407">
    <property type="term" value="P:toxin catabolic process"/>
    <property type="evidence" value="ECO:0007669"/>
    <property type="project" value="UniProtKB-ARBA"/>
</dbReference>
<dbReference type="GO" id="GO:0006749">
    <property type="term" value="P:glutathione metabolic process"/>
    <property type="evidence" value="ECO:0000318"/>
    <property type="project" value="GO_Central"/>
</dbReference>
<proteinExistence type="inferred from homology"/>
<dbReference type="SFLD" id="SFLDG00358">
    <property type="entry name" value="Main_(cytGST)"/>
    <property type="match status" value="1"/>
</dbReference>
<dbReference type="SUPFAM" id="SSF52833">
    <property type="entry name" value="Thioredoxin-like"/>
    <property type="match status" value="1"/>
</dbReference>
<evidence type="ECO:0000256" key="3">
    <source>
        <dbReference type="ARBA" id="ARBA00025743"/>
    </source>
</evidence>
<evidence type="ECO:0000256" key="1">
    <source>
        <dbReference type="ARBA" id="ARBA00012452"/>
    </source>
</evidence>
<dbReference type="InterPro" id="IPR010987">
    <property type="entry name" value="Glutathione-S-Trfase_C-like"/>
</dbReference>
<dbReference type="InterPro" id="IPR045073">
    <property type="entry name" value="Omega/Tau-like"/>
</dbReference>
<dbReference type="InParanoid" id="A0A1W0VXW2"/>
<keyword evidence="2" id="KW-0808">Transferase</keyword>
<dbReference type="SFLD" id="SFLDS00019">
    <property type="entry name" value="Glutathione_Transferase_(cytos"/>
    <property type="match status" value="1"/>
</dbReference>
<dbReference type="GO" id="GO:0004364">
    <property type="term" value="F:glutathione transferase activity"/>
    <property type="evidence" value="ECO:0000318"/>
    <property type="project" value="GO_Central"/>
</dbReference>
<name>A0A1W0VXW2_SORBI</name>
<dbReference type="PANTHER" id="PTHR11260">
    <property type="entry name" value="GLUTATHIONE S-TRANSFERASE, GST, SUPERFAMILY, GST DOMAIN CONTAINING"/>
    <property type="match status" value="1"/>
</dbReference>
<dbReference type="CDD" id="cd03058">
    <property type="entry name" value="GST_N_Tau"/>
    <property type="match status" value="1"/>
</dbReference>
<gene>
    <name evidence="7" type="ORF">SORBI_3003G184600</name>
</gene>
<evidence type="ECO:0000256" key="2">
    <source>
        <dbReference type="ARBA" id="ARBA00022679"/>
    </source>
</evidence>
<dbReference type="InterPro" id="IPR004045">
    <property type="entry name" value="Glutathione_S-Trfase_N"/>
</dbReference>
<reference evidence="7 8" key="1">
    <citation type="journal article" date="2009" name="Nature">
        <title>The Sorghum bicolor genome and the diversification of grasses.</title>
        <authorList>
            <person name="Paterson A.H."/>
            <person name="Bowers J.E."/>
            <person name="Bruggmann R."/>
            <person name="Dubchak I."/>
            <person name="Grimwood J."/>
            <person name="Gundlach H."/>
            <person name="Haberer G."/>
            <person name="Hellsten U."/>
            <person name="Mitros T."/>
            <person name="Poliakov A."/>
            <person name="Schmutz J."/>
            <person name="Spannagl M."/>
            <person name="Tang H."/>
            <person name="Wang X."/>
            <person name="Wicker T."/>
            <person name="Bharti A.K."/>
            <person name="Chapman J."/>
            <person name="Feltus F.A."/>
            <person name="Gowik U."/>
            <person name="Grigoriev I.V."/>
            <person name="Lyons E."/>
            <person name="Maher C.A."/>
            <person name="Martis M."/>
            <person name="Narechania A."/>
            <person name="Otillar R.P."/>
            <person name="Penning B.W."/>
            <person name="Salamov A.A."/>
            <person name="Wang Y."/>
            <person name="Zhang L."/>
            <person name="Carpita N.C."/>
            <person name="Freeling M."/>
            <person name="Gingle A.R."/>
            <person name="Hash C.T."/>
            <person name="Keller B."/>
            <person name="Klein P."/>
            <person name="Kresovich S."/>
            <person name="McCann M.C."/>
            <person name="Ming R."/>
            <person name="Peterson D.G."/>
            <person name="Mehboob-ur-Rahman"/>
            <person name="Ware D."/>
            <person name="Westhoff P."/>
            <person name="Mayer K.F."/>
            <person name="Messing J."/>
            <person name="Rokhsar D.S."/>
        </authorList>
    </citation>
    <scope>NUCLEOTIDE SEQUENCE [LARGE SCALE GENOMIC DNA]</scope>
    <source>
        <strain evidence="8">cv. BTx623</strain>
    </source>
</reference>
<dbReference type="PANTHER" id="PTHR11260:SF275">
    <property type="entry name" value="GLUTATHIONE S-TRANSFERASE"/>
    <property type="match status" value="1"/>
</dbReference>
<dbReference type="GO" id="GO:0005737">
    <property type="term" value="C:cytoplasm"/>
    <property type="evidence" value="ECO:0000318"/>
    <property type="project" value="GO_Central"/>
</dbReference>
<dbReference type="PROSITE" id="PS50405">
    <property type="entry name" value="GST_CTER"/>
    <property type="match status" value="1"/>
</dbReference>
<dbReference type="STRING" id="4558.A0A1W0VXW2"/>
<dbReference type="FunFam" id="1.20.1050.10:FF:000016">
    <property type="entry name" value="Glutathione S-transferase U9"/>
    <property type="match status" value="1"/>
</dbReference>
<reference evidence="8" key="2">
    <citation type="journal article" date="2018" name="Plant J.">
        <title>The Sorghum bicolor reference genome: improved assembly, gene annotations, a transcriptome atlas, and signatures of genome organization.</title>
        <authorList>
            <person name="McCormick R.F."/>
            <person name="Truong S.K."/>
            <person name="Sreedasyam A."/>
            <person name="Jenkins J."/>
            <person name="Shu S."/>
            <person name="Sims D."/>
            <person name="Kennedy M."/>
            <person name="Amirebrahimi M."/>
            <person name="Weers B.D."/>
            <person name="McKinley B."/>
            <person name="Mattison A."/>
            <person name="Morishige D.T."/>
            <person name="Grimwood J."/>
            <person name="Schmutz J."/>
            <person name="Mullet J.E."/>
        </authorList>
    </citation>
    <scope>NUCLEOTIDE SEQUENCE [LARGE SCALE GENOMIC DNA]</scope>
    <source>
        <strain evidence="8">cv. BTx623</strain>
    </source>
</reference>
<feature type="domain" description="GST C-terminal" evidence="6">
    <location>
        <begin position="95"/>
        <end position="244"/>
    </location>
</feature>